<evidence type="ECO:0000256" key="1">
    <source>
        <dbReference type="ARBA" id="ARBA00000695"/>
    </source>
</evidence>
<dbReference type="PANTHER" id="PTHR33407:SF11">
    <property type="entry name" value="PECTATE LYASE H-RELATED"/>
    <property type="match status" value="1"/>
</dbReference>
<dbReference type="InterPro" id="IPR012334">
    <property type="entry name" value="Pectin_lyas_fold"/>
</dbReference>
<evidence type="ECO:0000256" key="12">
    <source>
        <dbReference type="ARBA" id="ARBA00025679"/>
    </source>
</evidence>
<comment type="catalytic activity">
    <reaction evidence="1 13">
        <text>Eliminative cleavage of (1-&gt;4)-alpha-D-galacturonan to give oligosaccharides with 4-deoxy-alpha-D-galact-4-enuronosyl groups at their non-reducing ends.</text>
        <dbReference type="EC" id="4.2.2.2"/>
    </reaction>
</comment>
<feature type="signal peptide" evidence="13">
    <location>
        <begin position="1"/>
        <end position="19"/>
    </location>
</feature>
<dbReference type="PANTHER" id="PTHR33407">
    <property type="entry name" value="PECTATE LYASE F-RELATED"/>
    <property type="match status" value="1"/>
</dbReference>
<comment type="similarity">
    <text evidence="4 13">Belongs to the polysaccharide lyase 3 family.</text>
</comment>
<protein>
    <recommendedName>
        <fullName evidence="5 13">Pectate lyase</fullName>
        <ecNumber evidence="5 13">4.2.2.2</ecNumber>
    </recommendedName>
</protein>
<dbReference type="InterPro" id="IPR004898">
    <property type="entry name" value="Pectate_lyase_PlyH/PlyE-like"/>
</dbReference>
<dbReference type="GO" id="GO:0005576">
    <property type="term" value="C:extracellular region"/>
    <property type="evidence" value="ECO:0007669"/>
    <property type="project" value="UniProtKB-SubCell"/>
</dbReference>
<reference evidence="14 15" key="1">
    <citation type="submission" date="2022-12" db="EMBL/GenBank/DDBJ databases">
        <title>Genomic features and morphological characterization of a novel Knufia sp. strain isolated from spacecraft assembly facility.</title>
        <authorList>
            <person name="Teixeira M."/>
            <person name="Chander A.M."/>
            <person name="Stajich J.E."/>
            <person name="Venkateswaran K."/>
        </authorList>
    </citation>
    <scope>NUCLEOTIDE SEQUENCE [LARGE SCALE GENOMIC DNA]</scope>
    <source>
        <strain evidence="14 15">FJI-L2-BK-P2</strain>
    </source>
</reference>
<organism evidence="14 15">
    <name type="scientific">Knufia fluminis</name>
    <dbReference type="NCBI Taxonomy" id="191047"/>
    <lineage>
        <taxon>Eukaryota</taxon>
        <taxon>Fungi</taxon>
        <taxon>Dikarya</taxon>
        <taxon>Ascomycota</taxon>
        <taxon>Pezizomycotina</taxon>
        <taxon>Eurotiomycetes</taxon>
        <taxon>Chaetothyriomycetidae</taxon>
        <taxon>Chaetothyriales</taxon>
        <taxon>Trichomeriaceae</taxon>
        <taxon>Knufia</taxon>
    </lineage>
</organism>
<keyword evidence="7 13" id="KW-0732">Signal</keyword>
<accession>A0AAN8F6Y5</accession>
<keyword evidence="11" id="KW-0624">Polysaccharide degradation</keyword>
<keyword evidence="9 13" id="KW-0456">Lyase</keyword>
<keyword evidence="8 13" id="KW-0106">Calcium</keyword>
<evidence type="ECO:0000256" key="8">
    <source>
        <dbReference type="ARBA" id="ARBA00022837"/>
    </source>
</evidence>
<name>A0AAN8F6Y5_9EURO</name>
<gene>
    <name evidence="14" type="ORF">OHC33_006555</name>
</gene>
<comment type="function">
    <text evidence="12 13">Pectinolytic enzyme consist of four classes of enzymes: pectin lyase, polygalacturonase, pectin methylesterase and rhamnogalacturonase. Among pectinolytic enzymes, pectin lyase is the most important in depolymerization of pectin, since it cleaves internal glycosidic bonds of highly methylated pectins. Favors pectate, the anion, over pectin, the methyl ester.</text>
</comment>
<dbReference type="Proteomes" id="UP001316803">
    <property type="component" value="Unassembled WGS sequence"/>
</dbReference>
<evidence type="ECO:0000256" key="4">
    <source>
        <dbReference type="ARBA" id="ARBA00006463"/>
    </source>
</evidence>
<dbReference type="GO" id="GO:0030570">
    <property type="term" value="F:pectate lyase activity"/>
    <property type="evidence" value="ECO:0007669"/>
    <property type="project" value="UniProtKB-UniRule"/>
</dbReference>
<dbReference type="Pfam" id="PF03211">
    <property type="entry name" value="Pectate_lyase"/>
    <property type="match status" value="1"/>
</dbReference>
<keyword evidence="6 13" id="KW-0964">Secreted</keyword>
<evidence type="ECO:0000256" key="2">
    <source>
        <dbReference type="ARBA" id="ARBA00001913"/>
    </source>
</evidence>
<evidence type="ECO:0000256" key="3">
    <source>
        <dbReference type="ARBA" id="ARBA00004613"/>
    </source>
</evidence>
<dbReference type="AlphaFoldDB" id="A0AAN8F6Y5"/>
<evidence type="ECO:0000256" key="9">
    <source>
        <dbReference type="ARBA" id="ARBA00023239"/>
    </source>
</evidence>
<feature type="chain" id="PRO_5042665607" description="Pectate lyase" evidence="13">
    <location>
        <begin position="20"/>
        <end position="261"/>
    </location>
</feature>
<keyword evidence="15" id="KW-1185">Reference proteome</keyword>
<evidence type="ECO:0000256" key="6">
    <source>
        <dbReference type="ARBA" id="ARBA00022525"/>
    </source>
</evidence>
<keyword evidence="10" id="KW-0119">Carbohydrate metabolism</keyword>
<dbReference type="EC" id="4.2.2.2" evidence="5 13"/>
<dbReference type="InterPro" id="IPR011050">
    <property type="entry name" value="Pectin_lyase_fold/virulence"/>
</dbReference>
<comment type="caution">
    <text evidence="14">The sequence shown here is derived from an EMBL/GenBank/DDBJ whole genome shotgun (WGS) entry which is preliminary data.</text>
</comment>
<evidence type="ECO:0000256" key="10">
    <source>
        <dbReference type="ARBA" id="ARBA00023277"/>
    </source>
</evidence>
<comment type="cofactor">
    <cofactor evidence="2 13">
        <name>Ca(2+)</name>
        <dbReference type="ChEBI" id="CHEBI:29108"/>
    </cofactor>
</comment>
<comment type="subcellular location">
    <subcellularLocation>
        <location evidence="3 13">Secreted</location>
    </subcellularLocation>
</comment>
<proteinExistence type="inferred from homology"/>
<dbReference type="SUPFAM" id="SSF51126">
    <property type="entry name" value="Pectin lyase-like"/>
    <property type="match status" value="1"/>
</dbReference>
<evidence type="ECO:0000256" key="11">
    <source>
        <dbReference type="ARBA" id="ARBA00023326"/>
    </source>
</evidence>
<sequence>MRSAFTPVALLGLASSISALHIPRQYANTTTTQAATSTFPEAAGYSELSEPMSVTGTFDGEMFRFDRGVSCSGQSEGGDSDAVFMVEEGGTLKNVIIGPNQIEGVHCMGACTIENVWWEAVCEDALSFKEGTGTFRVIGGGAKGAEDKVLQHNSGGTVVVTDFYVSDFGKLYRSCGNCDEMSQRSVSFDGVIAEGGKVGAGINSNYGDTATFSNSCFTDVKEICTEYEGNDTGDEPEKIGSGPSDACIYTDADVSACLVQA</sequence>
<evidence type="ECO:0000256" key="5">
    <source>
        <dbReference type="ARBA" id="ARBA00012272"/>
    </source>
</evidence>
<evidence type="ECO:0000256" key="13">
    <source>
        <dbReference type="RuleBase" id="RU367009"/>
    </source>
</evidence>
<evidence type="ECO:0000313" key="15">
    <source>
        <dbReference type="Proteomes" id="UP001316803"/>
    </source>
</evidence>
<dbReference type="GO" id="GO:0045490">
    <property type="term" value="P:pectin catabolic process"/>
    <property type="evidence" value="ECO:0007669"/>
    <property type="project" value="TreeGrafter"/>
</dbReference>
<dbReference type="EMBL" id="JAKLMC020000015">
    <property type="protein sequence ID" value="KAK5952511.1"/>
    <property type="molecule type" value="Genomic_DNA"/>
</dbReference>
<evidence type="ECO:0000256" key="7">
    <source>
        <dbReference type="ARBA" id="ARBA00022729"/>
    </source>
</evidence>
<dbReference type="Gene3D" id="2.160.20.10">
    <property type="entry name" value="Single-stranded right-handed beta-helix, Pectin lyase-like"/>
    <property type="match status" value="1"/>
</dbReference>
<evidence type="ECO:0000313" key="14">
    <source>
        <dbReference type="EMBL" id="KAK5952511.1"/>
    </source>
</evidence>